<dbReference type="SUPFAM" id="SSF52540">
    <property type="entry name" value="P-loop containing nucleoside triphosphate hydrolases"/>
    <property type="match status" value="1"/>
</dbReference>
<organism evidence="2 3">
    <name type="scientific">Nostoc flagelliforme CCNUN1</name>
    <dbReference type="NCBI Taxonomy" id="2038116"/>
    <lineage>
        <taxon>Bacteria</taxon>
        <taxon>Bacillati</taxon>
        <taxon>Cyanobacteriota</taxon>
        <taxon>Cyanophyceae</taxon>
        <taxon>Nostocales</taxon>
        <taxon>Nostocaceae</taxon>
        <taxon>Nostoc</taxon>
    </lineage>
</organism>
<protein>
    <submittedName>
        <fullName evidence="2">Putative ATPase, archaeal AAA+ ATPase superfamily</fullName>
    </submittedName>
</protein>
<gene>
    <name evidence="2" type="ORF">COO91_05627</name>
</gene>
<feature type="domain" description="ORC1/DEAH AAA+ ATPase" evidence="1">
    <location>
        <begin position="33"/>
        <end position="185"/>
    </location>
</feature>
<evidence type="ECO:0000313" key="2">
    <source>
        <dbReference type="EMBL" id="AUB39629.1"/>
    </source>
</evidence>
<evidence type="ECO:0000313" key="3">
    <source>
        <dbReference type="Proteomes" id="UP000232003"/>
    </source>
</evidence>
<dbReference type="AlphaFoldDB" id="A0A2K8SVZ4"/>
<sequence>MVQNPFIVGKPVPPEHFVGRASEIAAAFDQIYNRSYLAIWGGSGMGKTSFLQKLESPQAWQEHEMDSSQAVIVRFSCEIITPFTPSKFWGEILSLVKEKLADQSALQAEIDTILQAGQTTKDSLRQILRKLKAQDKYLVLLIDDFHVALDTNQEYDQDAMQRFLSECRNLAVHSAEGQHLSMIVTSLKRLNELGPKLNPNASPWYNHYLFLQLKIFNNTEIDNIFQTLRIPYLQEAIKENTGGHPSLLQTSGFLLHRDLLTGNAPSVDKFVSDFESVTQQIFQNIWDRCSEVEQTLLMLMALSALKGRLHKQKQFDVSGIELIFSQREGELIKLEEQGVVTHSVQEEKNIYFFTSSTMERWVILQLRQTDENWLQAREKVFLNLMSRQQMDKFTTAVKWLWKNKDKIPQIMEWFGKLVAAFPKGFILPISMGN</sequence>
<accession>A0A2K8SVZ4</accession>
<dbReference type="Pfam" id="PF13401">
    <property type="entry name" value="AAA_22"/>
    <property type="match status" value="1"/>
</dbReference>
<name>A0A2K8SVZ4_9NOSO</name>
<dbReference type="EMBL" id="CP024785">
    <property type="protein sequence ID" value="AUB39629.1"/>
    <property type="molecule type" value="Genomic_DNA"/>
</dbReference>
<dbReference type="RefSeq" id="WP_100900588.1">
    <property type="nucleotide sequence ID" value="NZ_CAWNNC010000001.1"/>
</dbReference>
<dbReference type="Gene3D" id="3.40.50.300">
    <property type="entry name" value="P-loop containing nucleotide triphosphate hydrolases"/>
    <property type="match status" value="1"/>
</dbReference>
<evidence type="ECO:0000259" key="1">
    <source>
        <dbReference type="Pfam" id="PF13401"/>
    </source>
</evidence>
<dbReference type="InterPro" id="IPR027417">
    <property type="entry name" value="P-loop_NTPase"/>
</dbReference>
<keyword evidence="3" id="KW-1185">Reference proteome</keyword>
<dbReference type="Proteomes" id="UP000232003">
    <property type="component" value="Chromosome"/>
</dbReference>
<dbReference type="OrthoDB" id="525119at2"/>
<dbReference type="InterPro" id="IPR049945">
    <property type="entry name" value="AAA_22"/>
</dbReference>
<proteinExistence type="predicted"/>
<reference evidence="2 3" key="1">
    <citation type="submission" date="2017-11" db="EMBL/GenBank/DDBJ databases">
        <title>Complete genome of a free-living desiccation-tolerant cyanobacterium and its photosynthetic adaptation to extreme terrestrial habitat.</title>
        <authorList>
            <person name="Shang J."/>
        </authorList>
    </citation>
    <scope>NUCLEOTIDE SEQUENCE [LARGE SCALE GENOMIC DNA]</scope>
    <source>
        <strain evidence="2 3">CCNUN1</strain>
    </source>
</reference>
<dbReference type="KEGG" id="nfl:COO91_05627"/>